<dbReference type="Gene3D" id="3.40.50.1110">
    <property type="entry name" value="SGNH hydrolase"/>
    <property type="match status" value="1"/>
</dbReference>
<dbReference type="PANTHER" id="PTHR30383:SF5">
    <property type="entry name" value="SGNH HYDROLASE-TYPE ESTERASE DOMAIN-CONTAINING PROTEIN"/>
    <property type="match status" value="1"/>
</dbReference>
<dbReference type="InterPro" id="IPR036514">
    <property type="entry name" value="SGNH_hydro_sf"/>
</dbReference>
<feature type="signal peptide" evidence="1">
    <location>
        <begin position="1"/>
        <end position="20"/>
    </location>
</feature>
<dbReference type="Proteomes" id="UP000618754">
    <property type="component" value="Unassembled WGS sequence"/>
</dbReference>
<dbReference type="Pfam" id="PF13472">
    <property type="entry name" value="Lipase_GDSL_2"/>
    <property type="match status" value="1"/>
</dbReference>
<dbReference type="InterPro" id="IPR013830">
    <property type="entry name" value="SGNH_hydro"/>
</dbReference>
<protein>
    <submittedName>
        <fullName evidence="3">GDSL family lipase</fullName>
    </submittedName>
</protein>
<accession>A0ABR7X7N7</accession>
<dbReference type="EMBL" id="JACWMW010000003">
    <property type="protein sequence ID" value="MBD1386576.1"/>
    <property type="molecule type" value="Genomic_DNA"/>
</dbReference>
<evidence type="ECO:0000313" key="3">
    <source>
        <dbReference type="EMBL" id="MBD1386576.1"/>
    </source>
</evidence>
<dbReference type="InterPro" id="IPR051532">
    <property type="entry name" value="Ester_Hydrolysis_Enzymes"/>
</dbReference>
<evidence type="ECO:0000256" key="1">
    <source>
        <dbReference type="SAM" id="SignalP"/>
    </source>
</evidence>
<feature type="domain" description="SGNH hydrolase-type esterase" evidence="2">
    <location>
        <begin position="57"/>
        <end position="215"/>
    </location>
</feature>
<dbReference type="PANTHER" id="PTHR30383">
    <property type="entry name" value="THIOESTERASE 1/PROTEASE 1/LYSOPHOSPHOLIPASE L1"/>
    <property type="match status" value="1"/>
</dbReference>
<gene>
    <name evidence="3" type="ORF">IDJ75_14915</name>
</gene>
<dbReference type="RefSeq" id="WP_191176419.1">
    <property type="nucleotide sequence ID" value="NZ_JACWMW010000003.1"/>
</dbReference>
<dbReference type="SUPFAM" id="SSF52266">
    <property type="entry name" value="SGNH hydrolase"/>
    <property type="match status" value="1"/>
</dbReference>
<keyword evidence="1" id="KW-0732">Signal</keyword>
<evidence type="ECO:0000313" key="4">
    <source>
        <dbReference type="Proteomes" id="UP000618754"/>
    </source>
</evidence>
<comment type="caution">
    <text evidence="3">The sequence shown here is derived from an EMBL/GenBank/DDBJ whole genome shotgun (WGS) entry which is preliminary data.</text>
</comment>
<name>A0ABR7X7N7_9SPHI</name>
<keyword evidence="4" id="KW-1185">Reference proteome</keyword>
<feature type="chain" id="PRO_5046462115" evidence="1">
    <location>
        <begin position="21"/>
        <end position="231"/>
    </location>
</feature>
<reference evidence="3 4" key="1">
    <citation type="submission" date="2020-09" db="EMBL/GenBank/DDBJ databases">
        <title>Novel species of Mucilaginibacter isolated from a glacier on the Tibetan Plateau.</title>
        <authorList>
            <person name="Liu Q."/>
            <person name="Xin Y.-H."/>
        </authorList>
    </citation>
    <scope>NUCLEOTIDE SEQUENCE [LARGE SCALE GENOMIC DNA]</scope>
    <source>
        <strain evidence="3 4">CGMCC 1.13878</strain>
    </source>
</reference>
<evidence type="ECO:0000259" key="2">
    <source>
        <dbReference type="Pfam" id="PF13472"/>
    </source>
</evidence>
<sequence>MYKITLLFVLGVCFSQSIYAQDATKNKAIDSVYHNYLYDQRVAYFKELPVTKGGIVFIGNSITHWGDWAELLQCPAVKNRGIAGDISYGILARLDELINEKPRKIFIMIGVNDIGRKIPLANTINNYTKIITKLKTALPHTVLYIHSVLPINDTLINRQYYTGTNAEIKVMNARLKNMAAAFNITYVDIYSLLANKEGQMPARFTYDGIHLTAGAYIIWTDFLKRKGYCCN</sequence>
<proteinExistence type="predicted"/>
<organism evidence="3 4">
    <name type="scientific">Mucilaginibacter rigui</name>
    <dbReference type="NCBI Taxonomy" id="534635"/>
    <lineage>
        <taxon>Bacteria</taxon>
        <taxon>Pseudomonadati</taxon>
        <taxon>Bacteroidota</taxon>
        <taxon>Sphingobacteriia</taxon>
        <taxon>Sphingobacteriales</taxon>
        <taxon>Sphingobacteriaceae</taxon>
        <taxon>Mucilaginibacter</taxon>
    </lineage>
</organism>